<dbReference type="Gene3D" id="3.30.160.60">
    <property type="entry name" value="Classic Zinc Finger"/>
    <property type="match status" value="2"/>
</dbReference>
<dbReference type="SUPFAM" id="SSF52499">
    <property type="entry name" value="Isochorismatase-like hydrolases"/>
    <property type="match status" value="1"/>
</dbReference>
<dbReference type="Pfam" id="PF04082">
    <property type="entry name" value="Fungal_trans"/>
    <property type="match status" value="1"/>
</dbReference>
<evidence type="ECO:0000256" key="3">
    <source>
        <dbReference type="ARBA" id="ARBA00022723"/>
    </source>
</evidence>
<dbReference type="GO" id="GO:0005634">
    <property type="term" value="C:nucleus"/>
    <property type="evidence" value="ECO:0007669"/>
    <property type="project" value="UniProtKB-SubCell"/>
</dbReference>
<dbReference type="GO" id="GO:0000978">
    <property type="term" value="F:RNA polymerase II cis-regulatory region sequence-specific DNA binding"/>
    <property type="evidence" value="ECO:0007669"/>
    <property type="project" value="InterPro"/>
</dbReference>
<keyword evidence="5 11" id="KW-0863">Zinc-finger</keyword>
<dbReference type="STRING" id="1036611.A0A1L9PQZ4"/>
<dbReference type="InterPro" id="IPR013087">
    <property type="entry name" value="Znf_C2H2_type"/>
</dbReference>
<keyword evidence="3" id="KW-0479">Metal-binding</keyword>
<keyword evidence="9" id="KW-0804">Transcription</keyword>
<dbReference type="PROSITE" id="PS00463">
    <property type="entry name" value="ZN2_CY6_FUNGAL_1"/>
    <property type="match status" value="1"/>
</dbReference>
<keyword evidence="15" id="KW-1185">Reference proteome</keyword>
<evidence type="ECO:0000256" key="5">
    <source>
        <dbReference type="ARBA" id="ARBA00022771"/>
    </source>
</evidence>
<comment type="similarity">
    <text evidence="2">Belongs to the isochorismatase family.</text>
</comment>
<dbReference type="CDD" id="cd00067">
    <property type="entry name" value="GAL4"/>
    <property type="match status" value="1"/>
</dbReference>
<gene>
    <name evidence="14" type="ORF">ASPVEDRAFT_171639</name>
</gene>
<evidence type="ECO:0000259" key="13">
    <source>
        <dbReference type="PROSITE" id="PS50157"/>
    </source>
</evidence>
<dbReference type="InterPro" id="IPR036380">
    <property type="entry name" value="Isochorismatase-like_sf"/>
</dbReference>
<accession>A0A1L9PQZ4</accession>
<dbReference type="SMART" id="SM00066">
    <property type="entry name" value="GAL4"/>
    <property type="match status" value="1"/>
</dbReference>
<sequence length="587" mass="65482">MSETHSKRFKCQFPGCDLSYQRKEHLHRHEAQHRGPAHPCPFCRRTFARNDTLRRHVGRDHANSQLASTRTAQACESCRVAKIRCQGGHPCTQCEAKRRQCIFSNPAPTQQAAGQHIEYGDNIALEPLLPDANAGDKVQHCVHLYFAHFHRHWPILHQGTFDVAHEPPFLVQAVMMVGLWASGSASAKRAALELHSRLGPSIQEQRTNWDKTFEEEQSENDTPASRWPIATYQGILLYLIFSLISSEARRNALDLTLSMVPSDRDILSALCETCLRNNIFYYPRMLERYRDLDSITCIWVGVEEIKRLGLALYKVSRLCGDRLIGLPDLRFPIPDSRHLWNAQSNPELSRLLQIEADRAKRLDGSQEGTPETRESTLTRLPDQFICILYKMADVKSFRQLIGVSPSTASVSDSTLIIIDAQNEYASGQLKVENVAETRKVIADLLKRYRAAGKQKNIVHVVHEVPQGAPVFTPGTELAKEFEELTPEGGEKLVVKNFPSSFAQTDLDEYLKTLGDSGKKIVLVGYMAHVCVSTTARAGAERGYDVLVAQDGVGDRHIPGVAADTLVSVALKEVADAFGTVISAGEVN</sequence>
<dbReference type="SUPFAM" id="SSF57667">
    <property type="entry name" value="beta-beta-alpha zinc fingers"/>
    <property type="match status" value="1"/>
</dbReference>
<reference evidence="15" key="1">
    <citation type="journal article" date="2017" name="Genome Biol.">
        <title>Comparative genomics reveals high biological diversity and specific adaptations in the industrially and medically important fungal genus Aspergillus.</title>
        <authorList>
            <person name="de Vries R.P."/>
            <person name="Riley R."/>
            <person name="Wiebenga A."/>
            <person name="Aguilar-Osorio G."/>
            <person name="Amillis S."/>
            <person name="Uchima C.A."/>
            <person name="Anderluh G."/>
            <person name="Asadollahi M."/>
            <person name="Askin M."/>
            <person name="Barry K."/>
            <person name="Battaglia E."/>
            <person name="Bayram O."/>
            <person name="Benocci T."/>
            <person name="Braus-Stromeyer S.A."/>
            <person name="Caldana C."/>
            <person name="Canovas D."/>
            <person name="Cerqueira G.C."/>
            <person name="Chen F."/>
            <person name="Chen W."/>
            <person name="Choi C."/>
            <person name="Clum A."/>
            <person name="Dos Santos R.A."/>
            <person name="Damasio A.R."/>
            <person name="Diallinas G."/>
            <person name="Emri T."/>
            <person name="Fekete E."/>
            <person name="Flipphi M."/>
            <person name="Freyberg S."/>
            <person name="Gallo A."/>
            <person name="Gournas C."/>
            <person name="Habgood R."/>
            <person name="Hainaut M."/>
            <person name="Harispe M.L."/>
            <person name="Henrissat B."/>
            <person name="Hilden K.S."/>
            <person name="Hope R."/>
            <person name="Hossain A."/>
            <person name="Karabika E."/>
            <person name="Karaffa L."/>
            <person name="Karanyi Z."/>
            <person name="Krasevec N."/>
            <person name="Kuo A."/>
            <person name="Kusch H."/>
            <person name="LaButti K."/>
            <person name="Lagendijk E.L."/>
            <person name="Lapidus A."/>
            <person name="Levasseur A."/>
            <person name="Lindquist E."/>
            <person name="Lipzen A."/>
            <person name="Logrieco A.F."/>
            <person name="MacCabe A."/>
            <person name="Maekelae M.R."/>
            <person name="Malavazi I."/>
            <person name="Melin P."/>
            <person name="Meyer V."/>
            <person name="Mielnichuk N."/>
            <person name="Miskei M."/>
            <person name="Molnar A.P."/>
            <person name="Mule G."/>
            <person name="Ngan C.Y."/>
            <person name="Orejas M."/>
            <person name="Orosz E."/>
            <person name="Ouedraogo J.P."/>
            <person name="Overkamp K.M."/>
            <person name="Park H.-S."/>
            <person name="Perrone G."/>
            <person name="Piumi F."/>
            <person name="Punt P.J."/>
            <person name="Ram A.F."/>
            <person name="Ramon A."/>
            <person name="Rauscher S."/>
            <person name="Record E."/>
            <person name="Riano-Pachon D.M."/>
            <person name="Robert V."/>
            <person name="Roehrig J."/>
            <person name="Ruller R."/>
            <person name="Salamov A."/>
            <person name="Salih N.S."/>
            <person name="Samson R.A."/>
            <person name="Sandor E."/>
            <person name="Sanguinetti M."/>
            <person name="Schuetze T."/>
            <person name="Sepcic K."/>
            <person name="Shelest E."/>
            <person name="Sherlock G."/>
            <person name="Sophianopoulou V."/>
            <person name="Squina F.M."/>
            <person name="Sun H."/>
            <person name="Susca A."/>
            <person name="Todd R.B."/>
            <person name="Tsang A."/>
            <person name="Unkles S.E."/>
            <person name="van de Wiele N."/>
            <person name="van Rossen-Uffink D."/>
            <person name="Oliveira J.V."/>
            <person name="Vesth T.C."/>
            <person name="Visser J."/>
            <person name="Yu J.-H."/>
            <person name="Zhou M."/>
            <person name="Andersen M.R."/>
            <person name="Archer D.B."/>
            <person name="Baker S.E."/>
            <person name="Benoit I."/>
            <person name="Brakhage A.A."/>
            <person name="Braus G.H."/>
            <person name="Fischer R."/>
            <person name="Frisvad J.C."/>
            <person name="Goldman G.H."/>
            <person name="Houbraken J."/>
            <person name="Oakley B."/>
            <person name="Pocsi I."/>
            <person name="Scazzocchio C."/>
            <person name="Seiboth B."/>
            <person name="vanKuyk P.A."/>
            <person name="Wortman J."/>
            <person name="Dyer P.S."/>
            <person name="Grigoriev I.V."/>
        </authorList>
    </citation>
    <scope>NUCLEOTIDE SEQUENCE [LARGE SCALE GENOMIC DNA]</scope>
    <source>
        <strain evidence="15">CBS 583.65</strain>
    </source>
</reference>
<dbReference type="Proteomes" id="UP000184073">
    <property type="component" value="Unassembled WGS sequence"/>
</dbReference>
<dbReference type="PROSITE" id="PS00028">
    <property type="entry name" value="ZINC_FINGER_C2H2_1"/>
    <property type="match status" value="2"/>
</dbReference>
<evidence type="ECO:0000256" key="1">
    <source>
        <dbReference type="ARBA" id="ARBA00004123"/>
    </source>
</evidence>
<dbReference type="PANTHER" id="PTHR40626">
    <property type="entry name" value="MIP31509P"/>
    <property type="match status" value="1"/>
</dbReference>
<keyword evidence="10" id="KW-0539">Nucleus</keyword>
<name>A0A1L9PQZ4_ASPVE</name>
<dbReference type="GO" id="GO:0000981">
    <property type="term" value="F:DNA-binding transcription factor activity, RNA polymerase II-specific"/>
    <property type="evidence" value="ECO:0007669"/>
    <property type="project" value="InterPro"/>
</dbReference>
<evidence type="ECO:0000256" key="7">
    <source>
        <dbReference type="ARBA" id="ARBA00023015"/>
    </source>
</evidence>
<evidence type="ECO:0000256" key="2">
    <source>
        <dbReference type="ARBA" id="ARBA00006336"/>
    </source>
</evidence>
<dbReference type="Pfam" id="PF00172">
    <property type="entry name" value="Zn_clus"/>
    <property type="match status" value="1"/>
</dbReference>
<feature type="domain" description="C2H2-type" evidence="13">
    <location>
        <begin position="38"/>
        <end position="66"/>
    </location>
</feature>
<keyword evidence="7" id="KW-0805">Transcription regulation</keyword>
<organism evidence="14 15">
    <name type="scientific">Aspergillus versicolor CBS 583.65</name>
    <dbReference type="NCBI Taxonomy" id="1036611"/>
    <lineage>
        <taxon>Eukaryota</taxon>
        <taxon>Fungi</taxon>
        <taxon>Dikarya</taxon>
        <taxon>Ascomycota</taxon>
        <taxon>Pezizomycotina</taxon>
        <taxon>Eurotiomycetes</taxon>
        <taxon>Eurotiomycetidae</taxon>
        <taxon>Eurotiales</taxon>
        <taxon>Aspergillaceae</taxon>
        <taxon>Aspergillus</taxon>
        <taxon>Aspergillus subgen. Nidulantes</taxon>
    </lineage>
</organism>
<dbReference type="Gene3D" id="3.40.50.850">
    <property type="entry name" value="Isochorismatase-like"/>
    <property type="match status" value="1"/>
</dbReference>
<dbReference type="InterPro" id="IPR007219">
    <property type="entry name" value="XnlR_reg_dom"/>
</dbReference>
<dbReference type="SMART" id="SM00355">
    <property type="entry name" value="ZnF_C2H2"/>
    <property type="match status" value="2"/>
</dbReference>
<evidence type="ECO:0000256" key="4">
    <source>
        <dbReference type="ARBA" id="ARBA00022737"/>
    </source>
</evidence>
<dbReference type="Gene3D" id="4.10.240.10">
    <property type="entry name" value="Zn(2)-C6 fungal-type DNA-binding domain"/>
    <property type="match status" value="1"/>
</dbReference>
<dbReference type="GO" id="GO:0000785">
    <property type="term" value="C:chromatin"/>
    <property type="evidence" value="ECO:0007669"/>
    <property type="project" value="TreeGrafter"/>
</dbReference>
<protein>
    <recommendedName>
        <fullName evidence="16">Zn(2)-C6 fungal-type domain-containing protein</fullName>
    </recommendedName>
</protein>
<keyword evidence="8" id="KW-0238">DNA-binding</keyword>
<proteinExistence type="inferred from homology"/>
<dbReference type="EMBL" id="KV878131">
    <property type="protein sequence ID" value="OJJ03940.1"/>
    <property type="molecule type" value="Genomic_DNA"/>
</dbReference>
<feature type="domain" description="Zn(2)-C6 fungal-type" evidence="12">
    <location>
        <begin position="74"/>
        <end position="103"/>
    </location>
</feature>
<evidence type="ECO:0000256" key="10">
    <source>
        <dbReference type="ARBA" id="ARBA00023242"/>
    </source>
</evidence>
<dbReference type="RefSeq" id="XP_040669702.1">
    <property type="nucleotide sequence ID" value="XM_040808707.1"/>
</dbReference>
<evidence type="ECO:0000313" key="14">
    <source>
        <dbReference type="EMBL" id="OJJ03940.1"/>
    </source>
</evidence>
<comment type="subcellular location">
    <subcellularLocation>
        <location evidence="1">Nucleus</location>
    </subcellularLocation>
</comment>
<dbReference type="InterPro" id="IPR051059">
    <property type="entry name" value="VerF-like"/>
</dbReference>
<dbReference type="PROSITE" id="PS50157">
    <property type="entry name" value="ZINC_FINGER_C2H2_2"/>
    <property type="match status" value="2"/>
</dbReference>
<dbReference type="GO" id="GO:0008270">
    <property type="term" value="F:zinc ion binding"/>
    <property type="evidence" value="ECO:0007669"/>
    <property type="project" value="UniProtKB-KW"/>
</dbReference>
<evidence type="ECO:0000256" key="6">
    <source>
        <dbReference type="ARBA" id="ARBA00022833"/>
    </source>
</evidence>
<evidence type="ECO:0000313" key="15">
    <source>
        <dbReference type="Proteomes" id="UP000184073"/>
    </source>
</evidence>
<dbReference type="GeneID" id="63724218"/>
<evidence type="ECO:0000256" key="11">
    <source>
        <dbReference type="PROSITE-ProRule" id="PRU00042"/>
    </source>
</evidence>
<dbReference type="PANTHER" id="PTHR40626:SF36">
    <property type="entry name" value="TRANSCRIPTION FACTOR WITH C2H2 AND ZN(2)-CYS(6) DNA BINDING DOMAIN (EUROFUNG)"/>
    <property type="match status" value="1"/>
</dbReference>
<dbReference type="InterPro" id="IPR000868">
    <property type="entry name" value="Isochorismatase-like_dom"/>
</dbReference>
<dbReference type="Pfam" id="PF00857">
    <property type="entry name" value="Isochorismatase"/>
    <property type="match status" value="1"/>
</dbReference>
<dbReference type="InterPro" id="IPR001138">
    <property type="entry name" value="Zn2Cys6_DnaBD"/>
</dbReference>
<dbReference type="PROSITE" id="PS50048">
    <property type="entry name" value="ZN2_CY6_FUNGAL_2"/>
    <property type="match status" value="1"/>
</dbReference>
<evidence type="ECO:0000256" key="8">
    <source>
        <dbReference type="ARBA" id="ARBA00023125"/>
    </source>
</evidence>
<dbReference type="SUPFAM" id="SSF57701">
    <property type="entry name" value="Zn2/Cys6 DNA-binding domain"/>
    <property type="match status" value="1"/>
</dbReference>
<evidence type="ECO:0000259" key="12">
    <source>
        <dbReference type="PROSITE" id="PS50048"/>
    </source>
</evidence>
<dbReference type="InterPro" id="IPR036236">
    <property type="entry name" value="Znf_C2H2_sf"/>
</dbReference>
<evidence type="ECO:0000256" key="9">
    <source>
        <dbReference type="ARBA" id="ARBA00023163"/>
    </source>
</evidence>
<keyword evidence="6" id="KW-0862">Zinc</keyword>
<evidence type="ECO:0008006" key="16">
    <source>
        <dbReference type="Google" id="ProtNLM"/>
    </source>
</evidence>
<dbReference type="CDD" id="cd12148">
    <property type="entry name" value="fungal_TF_MHR"/>
    <property type="match status" value="1"/>
</dbReference>
<dbReference type="GO" id="GO:0006351">
    <property type="term" value="P:DNA-templated transcription"/>
    <property type="evidence" value="ECO:0007669"/>
    <property type="project" value="InterPro"/>
</dbReference>
<dbReference type="AlphaFoldDB" id="A0A1L9PQZ4"/>
<dbReference type="OrthoDB" id="10261408at2759"/>
<keyword evidence="4" id="KW-0677">Repeat</keyword>
<feature type="domain" description="C2H2-type" evidence="13">
    <location>
        <begin position="9"/>
        <end position="38"/>
    </location>
</feature>
<dbReference type="InterPro" id="IPR036864">
    <property type="entry name" value="Zn2-C6_fun-type_DNA-bd_sf"/>
</dbReference>
<dbReference type="VEuPathDB" id="FungiDB:ASPVEDRAFT_171639"/>